<keyword evidence="1" id="KW-0812">Transmembrane</keyword>
<organism evidence="2 3">
    <name type="scientific">Penicillium coprophilum</name>
    <dbReference type="NCBI Taxonomy" id="36646"/>
    <lineage>
        <taxon>Eukaryota</taxon>
        <taxon>Fungi</taxon>
        <taxon>Dikarya</taxon>
        <taxon>Ascomycota</taxon>
        <taxon>Pezizomycotina</taxon>
        <taxon>Eurotiomycetes</taxon>
        <taxon>Eurotiomycetidae</taxon>
        <taxon>Eurotiales</taxon>
        <taxon>Aspergillaceae</taxon>
        <taxon>Penicillium</taxon>
    </lineage>
</organism>
<feature type="transmembrane region" description="Helical" evidence="1">
    <location>
        <begin position="26"/>
        <end position="47"/>
    </location>
</feature>
<gene>
    <name evidence="2" type="ORF">PENCOP_c009G07293</name>
</gene>
<sequence length="702" mass="77215">MGSCLSSLFAFFSNMASLFNLKYSAVIVMVAALLAGLAFALAHDAFYQSLNGKPVLKSQPLASLNASLNISDQQIYLSLGTLFAFLVKSSLGSSVSTVFDQFVWKSIHGQRTQIGIIDDLLSVLKNGFTVLNLRLWKRSPVSMTLALICWLLPTTSIISPATLSVHLTSFNDYALRRIPRVDFTSANFATLGSITIENATQVYWSTGYLGPSSETQRVVNSVAAQGTILQIEPPAANSSWSVEFHGPTIVCDNVNQTLADHITQDVAQAINQSRSIENRAWSLWLYNYLSWAPESDSLVDSTPFRYDNESDRYTERLIPLGPQDRVTDFRSQLWGPENPGVEGPPLSLFVATFPHALDYTEFHQAVENVDNAVRNATIVRCVLHNASYQADLTYVNRDQTIHARDITVLNGVGYLQGVTNIDYGKAKISSNTSFYHNAQLMESLSYMSIMEAFGSLLFGSIITGMAVITNSRGDENRTVSGTDNLNTTILSTSLLDTAEMRFIQSIIGSSSRSPFDSYWTERSISTSNGSSPNLSKALEELFQNITFSLMSSKMFQPNYTVNAMPDTNVTITSYHNIYVYTRPILWAAYGTAFGVTTLCVFAGILLYFSNDGSYSSKFSTIFRVTQGAMISTNLGMKDYSGLDPLPDHIANAKLTTGYNHDYPTKASSTAPLGHRESAASSQLFEMISNEVVDDSNDRSGTR</sequence>
<keyword evidence="1" id="KW-0472">Membrane</keyword>
<feature type="transmembrane region" description="Helical" evidence="1">
    <location>
        <begin position="584"/>
        <end position="608"/>
    </location>
</feature>
<proteinExistence type="predicted"/>
<accession>A0A1V6UIY4</accession>
<dbReference type="Proteomes" id="UP000191500">
    <property type="component" value="Unassembled WGS sequence"/>
</dbReference>
<protein>
    <submittedName>
        <fullName evidence="2">Uncharacterized protein</fullName>
    </submittedName>
</protein>
<dbReference type="EMBL" id="MDDG01000009">
    <property type="protein sequence ID" value="OQE37973.1"/>
    <property type="molecule type" value="Genomic_DNA"/>
</dbReference>
<dbReference type="AlphaFoldDB" id="A0A1V6UIY4"/>
<dbReference type="STRING" id="36646.A0A1V6UIY4"/>
<name>A0A1V6UIY4_9EURO</name>
<reference evidence="3" key="1">
    <citation type="journal article" date="2017" name="Nat. Microbiol.">
        <title>Global analysis of biosynthetic gene clusters reveals vast potential of secondary metabolite production in Penicillium species.</title>
        <authorList>
            <person name="Nielsen J.C."/>
            <person name="Grijseels S."/>
            <person name="Prigent S."/>
            <person name="Ji B."/>
            <person name="Dainat J."/>
            <person name="Nielsen K.F."/>
            <person name="Frisvad J.C."/>
            <person name="Workman M."/>
            <person name="Nielsen J."/>
        </authorList>
    </citation>
    <scope>NUCLEOTIDE SEQUENCE [LARGE SCALE GENOMIC DNA]</scope>
    <source>
        <strain evidence="3">IBT 31321</strain>
    </source>
</reference>
<keyword evidence="1" id="KW-1133">Transmembrane helix</keyword>
<dbReference type="PANTHER" id="PTHR35041:SF6">
    <property type="entry name" value="FORMYLMETHIONINE DEFORMYLASE-LIKE PROTEIN-RELATED"/>
    <property type="match status" value="1"/>
</dbReference>
<evidence type="ECO:0000313" key="3">
    <source>
        <dbReference type="Proteomes" id="UP000191500"/>
    </source>
</evidence>
<keyword evidence="3" id="KW-1185">Reference proteome</keyword>
<evidence type="ECO:0000313" key="2">
    <source>
        <dbReference type="EMBL" id="OQE37973.1"/>
    </source>
</evidence>
<feature type="transmembrane region" description="Helical" evidence="1">
    <location>
        <begin position="449"/>
        <end position="468"/>
    </location>
</feature>
<evidence type="ECO:0000256" key="1">
    <source>
        <dbReference type="SAM" id="Phobius"/>
    </source>
</evidence>
<dbReference type="PANTHER" id="PTHR35041">
    <property type="entry name" value="MEDIATOR OF RNA POLYMERASE II TRANSCRIPTION SUBUNIT 1"/>
    <property type="match status" value="1"/>
</dbReference>
<comment type="caution">
    <text evidence="2">The sequence shown here is derived from an EMBL/GenBank/DDBJ whole genome shotgun (WGS) entry which is preliminary data.</text>
</comment>